<organism evidence="3">
    <name type="scientific">freshwater metagenome</name>
    <dbReference type="NCBI Taxonomy" id="449393"/>
    <lineage>
        <taxon>unclassified sequences</taxon>
        <taxon>metagenomes</taxon>
        <taxon>ecological metagenomes</taxon>
    </lineage>
</organism>
<keyword evidence="2" id="KW-1133">Transmembrane helix</keyword>
<evidence type="ECO:0000313" key="3">
    <source>
        <dbReference type="EMBL" id="CAB4322720.1"/>
    </source>
</evidence>
<keyword evidence="2" id="KW-0812">Transmembrane</keyword>
<feature type="region of interest" description="Disordered" evidence="1">
    <location>
        <begin position="124"/>
        <end position="143"/>
    </location>
</feature>
<accession>A0A6J5Y986</accession>
<evidence type="ECO:0000256" key="1">
    <source>
        <dbReference type="SAM" id="MobiDB-lite"/>
    </source>
</evidence>
<keyword evidence="2" id="KW-0472">Membrane</keyword>
<proteinExistence type="predicted"/>
<dbReference type="EMBL" id="CAFBNC010000012">
    <property type="protein sequence ID" value="CAB4926628.1"/>
    <property type="molecule type" value="Genomic_DNA"/>
</dbReference>
<protein>
    <submittedName>
        <fullName evidence="3">Unannotated protein</fullName>
    </submittedName>
</protein>
<sequence>MTARVSDLRSSAAAVAPASPFVVRRRAELAVVEEHRKAMRARVAITILAGVFIALFAVAGSATHIVGQQRHLDSINRDIANEQDLSQKLGAQLAELQSPVRVTRDAAAILGMIPAPTPVYLEPRADDDARAAEVPPASTAAVR</sequence>
<dbReference type="AlphaFoldDB" id="A0A6J5Y986"/>
<reference evidence="3" key="1">
    <citation type="submission" date="2020-05" db="EMBL/GenBank/DDBJ databases">
        <authorList>
            <person name="Chiriac C."/>
            <person name="Salcher M."/>
            <person name="Ghai R."/>
            <person name="Kavagutti S V."/>
        </authorList>
    </citation>
    <scope>NUCLEOTIDE SEQUENCE</scope>
</reference>
<feature type="transmembrane region" description="Helical" evidence="2">
    <location>
        <begin position="43"/>
        <end position="67"/>
    </location>
</feature>
<dbReference type="EMBL" id="CAEMXZ010000013">
    <property type="protein sequence ID" value="CAB4322720.1"/>
    <property type="molecule type" value="Genomic_DNA"/>
</dbReference>
<gene>
    <name evidence="3" type="ORF">UFOPK1392_00457</name>
    <name evidence="4" type="ORF">UFOPK3733_00417</name>
</gene>
<evidence type="ECO:0000256" key="2">
    <source>
        <dbReference type="SAM" id="Phobius"/>
    </source>
</evidence>
<name>A0A6J5Y986_9ZZZZ</name>
<evidence type="ECO:0000313" key="4">
    <source>
        <dbReference type="EMBL" id="CAB4926628.1"/>
    </source>
</evidence>